<protein>
    <recommendedName>
        <fullName evidence="10">Homeobox-leucine zipper protein</fullName>
    </recommendedName>
    <alternativeName>
        <fullName evidence="10">HD-ZIP protein</fullName>
    </alternativeName>
    <alternativeName>
        <fullName evidence="10">Homeodomain transcription factor</fullName>
    </alternativeName>
</protein>
<keyword evidence="6 8" id="KW-0539">Nucleus</keyword>
<name>A0A5B6YKR4_DAVIN</name>
<dbReference type="InterPro" id="IPR001356">
    <property type="entry name" value="HD"/>
</dbReference>
<feature type="coiled-coil region" evidence="11">
    <location>
        <begin position="111"/>
        <end position="166"/>
    </location>
</feature>
<dbReference type="AlphaFoldDB" id="A0A5B6YKR4"/>
<dbReference type="Pfam" id="PF02183">
    <property type="entry name" value="HALZ"/>
    <property type="match status" value="1"/>
</dbReference>
<evidence type="ECO:0000256" key="8">
    <source>
        <dbReference type="PROSITE-ProRule" id="PRU00108"/>
    </source>
</evidence>
<evidence type="ECO:0000313" key="13">
    <source>
        <dbReference type="EMBL" id="MPA32155.1"/>
    </source>
</evidence>
<comment type="similarity">
    <text evidence="7 10">Belongs to the HD-ZIP homeobox family. Class I subfamily.</text>
</comment>
<sequence>MDSGHLFFDPSYHGNMLFIGNGDPVFRGPRSVINMEETLKRRPFFSSPDELYDDEYYDEQLPEKKRRLTPEQVHLLEKSFEVENKLEPERKTQLALKLRLQPRQVAVWFQNRRARWKTKQLERDYDKLKSTYDSLLSDCDSILKENEKLKAEVVSLTEKLQAKEAAGVPKSDPLPAADVPHVSSLQINVKVEDRLSTGSGVSAVVDEDGPQLVDSGDSCFPDDNYPGYVAPVDGVQSEEDDGGSDDGWSYFSQVFVAAEQQHHEDGETLGWWVWS</sequence>
<keyword evidence="2 10" id="KW-0805">Transcription regulation</keyword>
<evidence type="ECO:0000256" key="11">
    <source>
        <dbReference type="SAM" id="Coils"/>
    </source>
</evidence>
<gene>
    <name evidence="13" type="ORF">Din_001596</name>
</gene>
<feature type="domain" description="Homeobox" evidence="12">
    <location>
        <begin position="59"/>
        <end position="119"/>
    </location>
</feature>
<dbReference type="SMART" id="SM00389">
    <property type="entry name" value="HOX"/>
    <property type="match status" value="1"/>
</dbReference>
<feature type="DNA-binding region" description="Homeobox" evidence="8">
    <location>
        <begin position="61"/>
        <end position="120"/>
    </location>
</feature>
<dbReference type="SUPFAM" id="SSF46689">
    <property type="entry name" value="Homeodomain-like"/>
    <property type="match status" value="1"/>
</dbReference>
<dbReference type="GO" id="GO:0000976">
    <property type="term" value="F:transcription cis-regulatory region binding"/>
    <property type="evidence" value="ECO:0007669"/>
    <property type="project" value="UniProtKB-ARBA"/>
</dbReference>
<evidence type="ECO:0000259" key="12">
    <source>
        <dbReference type="PROSITE" id="PS50071"/>
    </source>
</evidence>
<proteinExistence type="inferred from homology"/>
<reference evidence="13" key="1">
    <citation type="submission" date="2019-08" db="EMBL/GenBank/DDBJ databases">
        <title>Reference gene set and small RNA set construction with multiple tissues from Davidia involucrata Baill.</title>
        <authorList>
            <person name="Yang H."/>
            <person name="Zhou C."/>
            <person name="Li G."/>
            <person name="Wang J."/>
            <person name="Gao P."/>
            <person name="Wang M."/>
            <person name="Wang R."/>
            <person name="Zhao Y."/>
        </authorList>
    </citation>
    <scope>NUCLEOTIDE SEQUENCE</scope>
    <source>
        <tissue evidence="13">Mixed with DoveR01_LX</tissue>
    </source>
</reference>
<evidence type="ECO:0000256" key="10">
    <source>
        <dbReference type="RuleBase" id="RU369038"/>
    </source>
</evidence>
<evidence type="ECO:0000256" key="5">
    <source>
        <dbReference type="ARBA" id="ARBA00023163"/>
    </source>
</evidence>
<evidence type="ECO:0000256" key="1">
    <source>
        <dbReference type="ARBA" id="ARBA00004123"/>
    </source>
</evidence>
<evidence type="ECO:0000256" key="3">
    <source>
        <dbReference type="ARBA" id="ARBA00023125"/>
    </source>
</evidence>
<dbReference type="GO" id="GO:0000981">
    <property type="term" value="F:DNA-binding transcription factor activity, RNA polymerase II-specific"/>
    <property type="evidence" value="ECO:0007669"/>
    <property type="project" value="UniProtKB-UniRule"/>
</dbReference>
<dbReference type="InterPro" id="IPR003106">
    <property type="entry name" value="Leu_zip_homeo"/>
</dbReference>
<comment type="function">
    <text evidence="10">Transcription factor.</text>
</comment>
<dbReference type="GO" id="GO:0045893">
    <property type="term" value="P:positive regulation of DNA-templated transcription"/>
    <property type="evidence" value="ECO:0007669"/>
    <property type="project" value="TreeGrafter"/>
</dbReference>
<keyword evidence="3 8" id="KW-0238">DNA-binding</keyword>
<dbReference type="InterPro" id="IPR009057">
    <property type="entry name" value="Homeodomain-like_sf"/>
</dbReference>
<dbReference type="InterPro" id="IPR045224">
    <property type="entry name" value="HDZip_class_I_plant"/>
</dbReference>
<dbReference type="CDD" id="cd00086">
    <property type="entry name" value="homeodomain"/>
    <property type="match status" value="1"/>
</dbReference>
<accession>A0A5B6YKR4</accession>
<evidence type="ECO:0000256" key="9">
    <source>
        <dbReference type="RuleBase" id="RU000682"/>
    </source>
</evidence>
<dbReference type="PROSITE" id="PS00027">
    <property type="entry name" value="HOMEOBOX_1"/>
    <property type="match status" value="1"/>
</dbReference>
<organism evidence="13">
    <name type="scientific">Davidia involucrata</name>
    <name type="common">Dove tree</name>
    <dbReference type="NCBI Taxonomy" id="16924"/>
    <lineage>
        <taxon>Eukaryota</taxon>
        <taxon>Viridiplantae</taxon>
        <taxon>Streptophyta</taxon>
        <taxon>Embryophyta</taxon>
        <taxon>Tracheophyta</taxon>
        <taxon>Spermatophyta</taxon>
        <taxon>Magnoliopsida</taxon>
        <taxon>eudicotyledons</taxon>
        <taxon>Gunneridae</taxon>
        <taxon>Pentapetalae</taxon>
        <taxon>asterids</taxon>
        <taxon>Cornales</taxon>
        <taxon>Nyssaceae</taxon>
        <taxon>Davidia</taxon>
    </lineage>
</organism>
<keyword evidence="5 10" id="KW-0804">Transcription</keyword>
<dbReference type="Gene3D" id="1.10.10.60">
    <property type="entry name" value="Homeodomain-like"/>
    <property type="match status" value="1"/>
</dbReference>
<dbReference type="EMBL" id="GHES01001596">
    <property type="protein sequence ID" value="MPA32155.1"/>
    <property type="molecule type" value="Transcribed_RNA"/>
</dbReference>
<dbReference type="Pfam" id="PF00046">
    <property type="entry name" value="Homeodomain"/>
    <property type="match status" value="1"/>
</dbReference>
<keyword evidence="11" id="KW-0175">Coiled coil</keyword>
<evidence type="ECO:0000256" key="7">
    <source>
        <dbReference type="ARBA" id="ARBA00025748"/>
    </source>
</evidence>
<dbReference type="PANTHER" id="PTHR24326">
    <property type="entry name" value="HOMEOBOX-LEUCINE ZIPPER PROTEIN"/>
    <property type="match status" value="1"/>
</dbReference>
<dbReference type="PROSITE" id="PS50071">
    <property type="entry name" value="HOMEOBOX_2"/>
    <property type="match status" value="1"/>
</dbReference>
<dbReference type="PANTHER" id="PTHR24326:SF497">
    <property type="entry name" value="HOMEOBOX-LEUCINE ZIPPER PROTEIN HAT5"/>
    <property type="match status" value="1"/>
</dbReference>
<evidence type="ECO:0000256" key="2">
    <source>
        <dbReference type="ARBA" id="ARBA00023015"/>
    </source>
</evidence>
<dbReference type="InterPro" id="IPR017970">
    <property type="entry name" value="Homeobox_CS"/>
</dbReference>
<comment type="subcellular location">
    <subcellularLocation>
        <location evidence="1 8 9">Nucleus</location>
    </subcellularLocation>
</comment>
<keyword evidence="4 8" id="KW-0371">Homeobox</keyword>
<evidence type="ECO:0000256" key="4">
    <source>
        <dbReference type="ARBA" id="ARBA00023155"/>
    </source>
</evidence>
<dbReference type="FunFam" id="1.10.10.60:FF:000144">
    <property type="entry name" value="homeobox-leucine zipper protein ATHB-6-like"/>
    <property type="match status" value="1"/>
</dbReference>
<dbReference type="GO" id="GO:0005634">
    <property type="term" value="C:nucleus"/>
    <property type="evidence" value="ECO:0007669"/>
    <property type="project" value="UniProtKB-SubCell"/>
</dbReference>
<evidence type="ECO:0000256" key="6">
    <source>
        <dbReference type="ARBA" id="ARBA00023242"/>
    </source>
</evidence>